<protein>
    <submittedName>
        <fullName evidence="4">Alpha/beta hydrolase fold domain-containing protein</fullName>
    </submittedName>
</protein>
<gene>
    <name evidence="4" type="ORF">GJ700_01185</name>
</gene>
<evidence type="ECO:0000313" key="5">
    <source>
        <dbReference type="Proteomes" id="UP000446768"/>
    </source>
</evidence>
<dbReference type="PANTHER" id="PTHR43037:SF5">
    <property type="entry name" value="FERULOYL ESTERASE"/>
    <property type="match status" value="1"/>
</dbReference>
<dbReference type="Gene3D" id="3.40.50.1820">
    <property type="entry name" value="alpha/beta hydrolase"/>
    <property type="match status" value="1"/>
</dbReference>
<dbReference type="AlphaFoldDB" id="A0A7X2LS16"/>
<dbReference type="EMBL" id="WKJJ01000001">
    <property type="protein sequence ID" value="MRV70334.1"/>
    <property type="molecule type" value="Genomic_DNA"/>
</dbReference>
<dbReference type="InterPro" id="IPR050955">
    <property type="entry name" value="Plant_Biomass_Hydrol_Est"/>
</dbReference>
<dbReference type="PANTHER" id="PTHR43037">
    <property type="entry name" value="UNNAMED PRODUCT-RELATED"/>
    <property type="match status" value="1"/>
</dbReference>
<accession>A0A7X2LS16</accession>
<evidence type="ECO:0000259" key="3">
    <source>
        <dbReference type="Pfam" id="PF02230"/>
    </source>
</evidence>
<dbReference type="Proteomes" id="UP000446768">
    <property type="component" value="Unassembled WGS sequence"/>
</dbReference>
<dbReference type="InterPro" id="IPR029058">
    <property type="entry name" value="AB_hydrolase_fold"/>
</dbReference>
<dbReference type="GO" id="GO:0016787">
    <property type="term" value="F:hydrolase activity"/>
    <property type="evidence" value="ECO:0007669"/>
    <property type="project" value="UniProtKB-KW"/>
</dbReference>
<sequence length="315" mass="33446">MLAALTLGNAQARVIEDATMERPEGQRHYLVQQPDSSNGSKRPLVILLHGHGASAAQLMGKTAFGGYRSDAWPMLAQREGIVLMAPQGLVASDGKAAWNDCKADSTTNPASDDTAFISALIDTAIARYNADPGRIYVYGGSNGGTMAYRLGIELGARLAAIAAQSALMPANSLCPAPRHPLPVWISHGTDDKIAPYGGGKLGSWMLKGRGAGLGAEESVAVWRKLAGLPDAADVYRFPHLQPGDDTAATRYTWGQDPAGLQVVFVKVDGGGHVHASKTESLPWLLGKLVGDMNHDLDTEQEVWAFFKDKRAAAHP</sequence>
<organism evidence="4 5">
    <name type="scientific">Pseudoduganella rivuli</name>
    <dbReference type="NCBI Taxonomy" id="2666085"/>
    <lineage>
        <taxon>Bacteria</taxon>
        <taxon>Pseudomonadati</taxon>
        <taxon>Pseudomonadota</taxon>
        <taxon>Betaproteobacteria</taxon>
        <taxon>Burkholderiales</taxon>
        <taxon>Oxalobacteraceae</taxon>
        <taxon>Telluria group</taxon>
        <taxon>Pseudoduganella</taxon>
    </lineage>
</organism>
<keyword evidence="2 4" id="KW-0378">Hydrolase</keyword>
<evidence type="ECO:0000313" key="4">
    <source>
        <dbReference type="EMBL" id="MRV70334.1"/>
    </source>
</evidence>
<dbReference type="InterPro" id="IPR003140">
    <property type="entry name" value="PLipase/COase/thioEstase"/>
</dbReference>
<dbReference type="SUPFAM" id="SSF53474">
    <property type="entry name" value="alpha/beta-Hydrolases"/>
    <property type="match status" value="1"/>
</dbReference>
<evidence type="ECO:0000256" key="2">
    <source>
        <dbReference type="ARBA" id="ARBA00022801"/>
    </source>
</evidence>
<reference evidence="4 5" key="1">
    <citation type="submission" date="2019-11" db="EMBL/GenBank/DDBJ databases">
        <title>Novel species isolated from a subtropical stream in China.</title>
        <authorList>
            <person name="Lu H."/>
        </authorList>
    </citation>
    <scope>NUCLEOTIDE SEQUENCE [LARGE SCALE GENOMIC DNA]</scope>
    <source>
        <strain evidence="4 5">FT92W</strain>
    </source>
</reference>
<keyword evidence="5" id="KW-1185">Reference proteome</keyword>
<evidence type="ECO:0000256" key="1">
    <source>
        <dbReference type="ARBA" id="ARBA00022729"/>
    </source>
</evidence>
<proteinExistence type="predicted"/>
<name>A0A7X2LS16_9BURK</name>
<keyword evidence="1" id="KW-0732">Signal</keyword>
<feature type="domain" description="Phospholipase/carboxylesterase/thioesterase" evidence="3">
    <location>
        <begin position="38"/>
        <end position="201"/>
    </location>
</feature>
<dbReference type="Pfam" id="PF02230">
    <property type="entry name" value="Abhydrolase_2"/>
    <property type="match status" value="1"/>
</dbReference>
<comment type="caution">
    <text evidence="4">The sequence shown here is derived from an EMBL/GenBank/DDBJ whole genome shotgun (WGS) entry which is preliminary data.</text>
</comment>